<dbReference type="OrthoDB" id="306801at2759"/>
<feature type="transmembrane region" description="Helical" evidence="1">
    <location>
        <begin position="89"/>
        <end position="106"/>
    </location>
</feature>
<keyword evidence="1" id="KW-0812">Transmembrane</keyword>
<feature type="transmembrane region" description="Helical" evidence="1">
    <location>
        <begin position="21"/>
        <end position="41"/>
    </location>
</feature>
<keyword evidence="1" id="KW-0472">Membrane</keyword>
<comment type="caution">
    <text evidence="2">The sequence shown here is derived from an EMBL/GenBank/DDBJ whole genome shotgun (WGS) entry which is preliminary data.</text>
</comment>
<protein>
    <recommendedName>
        <fullName evidence="4">Transmembrane protein</fullName>
    </recommendedName>
</protein>
<accession>A0A8S1MKH1</accession>
<gene>
    <name evidence="2" type="ORF">PSON_ATCC_30995.1.T0390170</name>
</gene>
<feature type="transmembrane region" description="Helical" evidence="1">
    <location>
        <begin position="57"/>
        <end position="77"/>
    </location>
</feature>
<sequence>MERRDEDCKQIGQFNQNDDKCIYISFTISFNILFGSLFYYYSLNSNNDTCSWLKQTSIYFTFYCTCSIILSILTFIGNKTYNFITTMEGLIRLLFLVAFLIAYIYSFQCYHLQSLTLLFLTLHALIFIIACMKSQINKTKQL</sequence>
<dbReference type="EMBL" id="CAJJDN010000039">
    <property type="protein sequence ID" value="CAD8079552.1"/>
    <property type="molecule type" value="Genomic_DNA"/>
</dbReference>
<evidence type="ECO:0008006" key="4">
    <source>
        <dbReference type="Google" id="ProtNLM"/>
    </source>
</evidence>
<feature type="transmembrane region" description="Helical" evidence="1">
    <location>
        <begin position="112"/>
        <end position="132"/>
    </location>
</feature>
<proteinExistence type="predicted"/>
<name>A0A8S1MKH1_9CILI</name>
<dbReference type="AlphaFoldDB" id="A0A8S1MKH1"/>
<organism evidence="2 3">
    <name type="scientific">Paramecium sonneborni</name>
    <dbReference type="NCBI Taxonomy" id="65129"/>
    <lineage>
        <taxon>Eukaryota</taxon>
        <taxon>Sar</taxon>
        <taxon>Alveolata</taxon>
        <taxon>Ciliophora</taxon>
        <taxon>Intramacronucleata</taxon>
        <taxon>Oligohymenophorea</taxon>
        <taxon>Peniculida</taxon>
        <taxon>Parameciidae</taxon>
        <taxon>Paramecium</taxon>
    </lineage>
</organism>
<keyword evidence="3" id="KW-1185">Reference proteome</keyword>
<evidence type="ECO:0000256" key="1">
    <source>
        <dbReference type="SAM" id="Phobius"/>
    </source>
</evidence>
<reference evidence="2" key="1">
    <citation type="submission" date="2021-01" db="EMBL/GenBank/DDBJ databases">
        <authorList>
            <consortium name="Genoscope - CEA"/>
            <person name="William W."/>
        </authorList>
    </citation>
    <scope>NUCLEOTIDE SEQUENCE</scope>
</reference>
<dbReference type="Proteomes" id="UP000692954">
    <property type="component" value="Unassembled WGS sequence"/>
</dbReference>
<evidence type="ECO:0000313" key="2">
    <source>
        <dbReference type="EMBL" id="CAD8079552.1"/>
    </source>
</evidence>
<keyword evidence="1" id="KW-1133">Transmembrane helix</keyword>
<evidence type="ECO:0000313" key="3">
    <source>
        <dbReference type="Proteomes" id="UP000692954"/>
    </source>
</evidence>